<dbReference type="PANTHER" id="PTHR42760:SF5">
    <property type="entry name" value="2-DEHYDRO-3-DEOXY-D-GLUCONATE 5-DEHYDROGENASE"/>
    <property type="match status" value="1"/>
</dbReference>
<dbReference type="InterPro" id="IPR002347">
    <property type="entry name" value="SDR_fam"/>
</dbReference>
<dbReference type="InterPro" id="IPR057326">
    <property type="entry name" value="KR_dom"/>
</dbReference>
<dbReference type="PRINTS" id="PR00080">
    <property type="entry name" value="SDRFAMILY"/>
</dbReference>
<protein>
    <submittedName>
        <fullName evidence="4">SDR family oxidoreductase</fullName>
    </submittedName>
</protein>
<dbReference type="PANTHER" id="PTHR42760">
    <property type="entry name" value="SHORT-CHAIN DEHYDROGENASES/REDUCTASES FAMILY MEMBER"/>
    <property type="match status" value="1"/>
</dbReference>
<dbReference type="InterPro" id="IPR036291">
    <property type="entry name" value="NAD(P)-bd_dom_sf"/>
</dbReference>
<dbReference type="PROSITE" id="PS00061">
    <property type="entry name" value="ADH_SHORT"/>
    <property type="match status" value="1"/>
</dbReference>
<dbReference type="Proteomes" id="UP001500635">
    <property type="component" value="Unassembled WGS sequence"/>
</dbReference>
<keyword evidence="2" id="KW-0560">Oxidoreductase</keyword>
<evidence type="ECO:0000313" key="4">
    <source>
        <dbReference type="EMBL" id="GAA4396474.1"/>
    </source>
</evidence>
<dbReference type="EMBL" id="BAABFR010000049">
    <property type="protein sequence ID" value="GAA4396474.1"/>
    <property type="molecule type" value="Genomic_DNA"/>
</dbReference>
<name>A0ABP8JV19_9ACTN</name>
<proteinExistence type="inferred from homology"/>
<accession>A0ABP8JV19</accession>
<dbReference type="SUPFAM" id="SSF51735">
    <property type="entry name" value="NAD(P)-binding Rossmann-fold domains"/>
    <property type="match status" value="1"/>
</dbReference>
<comment type="caution">
    <text evidence="4">The sequence shown here is derived from an EMBL/GenBank/DDBJ whole genome shotgun (WGS) entry which is preliminary data.</text>
</comment>
<comment type="similarity">
    <text evidence="1">Belongs to the short-chain dehydrogenases/reductases (SDR) family.</text>
</comment>
<reference evidence="5" key="1">
    <citation type="journal article" date="2019" name="Int. J. Syst. Evol. Microbiol.">
        <title>The Global Catalogue of Microorganisms (GCM) 10K type strain sequencing project: providing services to taxonomists for standard genome sequencing and annotation.</title>
        <authorList>
            <consortium name="The Broad Institute Genomics Platform"/>
            <consortium name="The Broad Institute Genome Sequencing Center for Infectious Disease"/>
            <person name="Wu L."/>
            <person name="Ma J."/>
        </authorList>
    </citation>
    <scope>NUCLEOTIDE SEQUENCE [LARGE SCALE GENOMIC DNA]</scope>
    <source>
        <strain evidence="5">JCM 17688</strain>
    </source>
</reference>
<organism evidence="4 5">
    <name type="scientific">Tsukamurella soli</name>
    <dbReference type="NCBI Taxonomy" id="644556"/>
    <lineage>
        <taxon>Bacteria</taxon>
        <taxon>Bacillati</taxon>
        <taxon>Actinomycetota</taxon>
        <taxon>Actinomycetes</taxon>
        <taxon>Mycobacteriales</taxon>
        <taxon>Tsukamurellaceae</taxon>
        <taxon>Tsukamurella</taxon>
    </lineage>
</organism>
<dbReference type="RefSeq" id="WP_344997525.1">
    <property type="nucleotide sequence ID" value="NZ_BAABFR010000049.1"/>
</dbReference>
<evidence type="ECO:0000313" key="5">
    <source>
        <dbReference type="Proteomes" id="UP001500635"/>
    </source>
</evidence>
<gene>
    <name evidence="4" type="ORF">GCM10023147_30870</name>
</gene>
<dbReference type="Pfam" id="PF13561">
    <property type="entry name" value="adh_short_C2"/>
    <property type="match status" value="1"/>
</dbReference>
<keyword evidence="5" id="KW-1185">Reference proteome</keyword>
<evidence type="ECO:0000259" key="3">
    <source>
        <dbReference type="SMART" id="SM00822"/>
    </source>
</evidence>
<evidence type="ECO:0000256" key="1">
    <source>
        <dbReference type="ARBA" id="ARBA00006484"/>
    </source>
</evidence>
<sequence>MTHAFDLAGKVAAVTGATRGIGRAIALGLAEAGADVALLQRASGDTSLREEILALGRRCEVIPCDVLDNAQVRACVPETIHRLGGLDILVPCAGIQHRSPSVDFAEADWDRVMQVNLKSVWLLCQAAGRHMVEQGYGKIIMIASVASFQGGYTVPAYAAAKGGIAQLTKALANEWSSLGVNVNALVPGYIDTDMNEALIADATRSEQIGVRIPAGRWGSPDDFKGPAVFLASDAAAYVQGHLLAVDGGWLGR</sequence>
<dbReference type="SMART" id="SM00822">
    <property type="entry name" value="PKS_KR"/>
    <property type="match status" value="1"/>
</dbReference>
<feature type="domain" description="Ketoreductase" evidence="3">
    <location>
        <begin position="10"/>
        <end position="193"/>
    </location>
</feature>
<dbReference type="PRINTS" id="PR00081">
    <property type="entry name" value="GDHRDH"/>
</dbReference>
<dbReference type="Gene3D" id="3.40.50.720">
    <property type="entry name" value="NAD(P)-binding Rossmann-like Domain"/>
    <property type="match status" value="1"/>
</dbReference>
<evidence type="ECO:0000256" key="2">
    <source>
        <dbReference type="ARBA" id="ARBA00023002"/>
    </source>
</evidence>
<dbReference type="InterPro" id="IPR020904">
    <property type="entry name" value="Sc_DH/Rdtase_CS"/>
</dbReference>